<reference evidence="2 3" key="1">
    <citation type="submission" date="2016-10" db="EMBL/GenBank/DDBJ databases">
        <authorList>
            <person name="Varghese N."/>
            <person name="Submissions S."/>
        </authorList>
    </citation>
    <scope>NUCLEOTIDE SEQUENCE [LARGE SCALE GENOMIC DNA]</scope>
    <source>
        <strain evidence="2 3">CGMCC 1.7071</strain>
    </source>
</reference>
<dbReference type="RefSeq" id="WP_177309927.1">
    <property type="nucleotide sequence ID" value="NZ_FOCV01000091.1"/>
</dbReference>
<protein>
    <submittedName>
        <fullName evidence="2">Uncharacterized protein</fullName>
    </submittedName>
</protein>
<evidence type="ECO:0000256" key="1">
    <source>
        <dbReference type="SAM" id="MobiDB-lite"/>
    </source>
</evidence>
<organism evidence="2 3">
    <name type="scientific">Rhizobium tibeticum</name>
    <dbReference type="NCBI Taxonomy" id="501024"/>
    <lineage>
        <taxon>Bacteria</taxon>
        <taxon>Pseudomonadati</taxon>
        <taxon>Pseudomonadota</taxon>
        <taxon>Alphaproteobacteria</taxon>
        <taxon>Hyphomicrobiales</taxon>
        <taxon>Rhizobiaceae</taxon>
        <taxon>Rhizobium/Agrobacterium group</taxon>
        <taxon>Rhizobium</taxon>
    </lineage>
</organism>
<sequence>MGIERCPSKERASHSGVDAGVAGARGTKAARIPVSINVTIDAASYREAPMGAMAHTFAGPAGLPAERGDAATMNAARFFHDVSQYDVGPLMPSKVSMVIICP</sequence>
<evidence type="ECO:0000313" key="2">
    <source>
        <dbReference type="EMBL" id="SEP33673.1"/>
    </source>
</evidence>
<proteinExistence type="predicted"/>
<feature type="compositionally biased region" description="Basic and acidic residues" evidence="1">
    <location>
        <begin position="1"/>
        <end position="13"/>
    </location>
</feature>
<comment type="caution">
    <text evidence="2">The sequence shown here is derived from an EMBL/GenBank/DDBJ whole genome shotgun (WGS) entry which is preliminary data.</text>
</comment>
<accession>A0ABY1AYP4</accession>
<name>A0ABY1AYP4_9HYPH</name>
<dbReference type="EMBL" id="FOCV01000091">
    <property type="protein sequence ID" value="SEP33673.1"/>
    <property type="molecule type" value="Genomic_DNA"/>
</dbReference>
<gene>
    <name evidence="2" type="ORF">SAMN05216228_10917</name>
</gene>
<feature type="region of interest" description="Disordered" evidence="1">
    <location>
        <begin position="1"/>
        <end position="22"/>
    </location>
</feature>
<dbReference type="Proteomes" id="UP000198939">
    <property type="component" value="Unassembled WGS sequence"/>
</dbReference>
<keyword evidence="3" id="KW-1185">Reference proteome</keyword>
<evidence type="ECO:0000313" key="3">
    <source>
        <dbReference type="Proteomes" id="UP000198939"/>
    </source>
</evidence>